<gene>
    <name evidence="16" type="ORF">SBP02_06690</name>
</gene>
<keyword evidence="4" id="KW-0813">Transport</keyword>
<evidence type="ECO:0000256" key="1">
    <source>
        <dbReference type="ARBA" id="ARBA00004429"/>
    </source>
</evidence>
<organism evidence="16 17">
    <name type="scientific">Pseudomonas benzenivorans</name>
    <dbReference type="NCBI Taxonomy" id="556533"/>
    <lineage>
        <taxon>Bacteria</taxon>
        <taxon>Pseudomonadati</taxon>
        <taxon>Pseudomonadota</taxon>
        <taxon>Gammaproteobacteria</taxon>
        <taxon>Pseudomonadales</taxon>
        <taxon>Pseudomonadaceae</taxon>
        <taxon>Pseudomonas</taxon>
    </lineage>
</organism>
<dbReference type="Pfam" id="PF02411">
    <property type="entry name" value="MerT"/>
    <property type="match status" value="1"/>
</dbReference>
<evidence type="ECO:0000256" key="7">
    <source>
        <dbReference type="ARBA" id="ARBA00022519"/>
    </source>
</evidence>
<dbReference type="InterPro" id="IPR003457">
    <property type="entry name" value="Transprt_MerT"/>
</dbReference>
<protein>
    <recommendedName>
        <fullName evidence="3">Mercuric transport protein MerT</fullName>
    </recommendedName>
    <alternativeName>
        <fullName evidence="13">Mercury ion transport protein</fullName>
    </alternativeName>
</protein>
<keyword evidence="9" id="KW-0479">Metal-binding</keyword>
<keyword evidence="11 15" id="KW-1133">Transmembrane helix</keyword>
<evidence type="ECO:0000256" key="15">
    <source>
        <dbReference type="SAM" id="Phobius"/>
    </source>
</evidence>
<accession>A0ABZ0PZ64</accession>
<evidence type="ECO:0000256" key="2">
    <source>
        <dbReference type="ARBA" id="ARBA00008224"/>
    </source>
</evidence>
<dbReference type="Proteomes" id="UP001305928">
    <property type="component" value="Chromosome"/>
</dbReference>
<evidence type="ECO:0000313" key="17">
    <source>
        <dbReference type="Proteomes" id="UP001305928"/>
    </source>
</evidence>
<evidence type="ECO:0000256" key="3">
    <source>
        <dbReference type="ARBA" id="ARBA00017053"/>
    </source>
</evidence>
<evidence type="ECO:0000313" key="16">
    <source>
        <dbReference type="EMBL" id="WPC06436.1"/>
    </source>
</evidence>
<evidence type="ECO:0000256" key="8">
    <source>
        <dbReference type="ARBA" id="ARBA00022692"/>
    </source>
</evidence>
<evidence type="ECO:0000256" key="11">
    <source>
        <dbReference type="ARBA" id="ARBA00022989"/>
    </source>
</evidence>
<dbReference type="Gene3D" id="1.10.287.910">
    <property type="entry name" value="bacterial mercury transporter, merf"/>
    <property type="match status" value="1"/>
</dbReference>
<evidence type="ECO:0000256" key="10">
    <source>
        <dbReference type="ARBA" id="ARBA00022914"/>
    </source>
</evidence>
<evidence type="ECO:0000256" key="9">
    <source>
        <dbReference type="ARBA" id="ARBA00022723"/>
    </source>
</evidence>
<dbReference type="EMBL" id="CP137892">
    <property type="protein sequence ID" value="WPC06436.1"/>
    <property type="molecule type" value="Genomic_DNA"/>
</dbReference>
<feature type="transmembrane region" description="Helical" evidence="15">
    <location>
        <begin position="92"/>
        <end position="111"/>
    </location>
</feature>
<feature type="transmembrane region" description="Helical" evidence="15">
    <location>
        <begin position="12"/>
        <end position="40"/>
    </location>
</feature>
<evidence type="ECO:0000256" key="13">
    <source>
        <dbReference type="ARBA" id="ARBA00030934"/>
    </source>
</evidence>
<keyword evidence="6" id="KW-1003">Cell membrane</keyword>
<comment type="similarity">
    <text evidence="2">Belongs to the MerT family.</text>
</comment>
<sequence length="116" mass="12434">MAQFTGKGSLVAGSLAAIGASLCCVAPLLLLTLGVGGSWVGSLVAMEPYRPFFIALTLLFLGLAFRRLYLLPPACTPGTRCARPRGSNRQRLAFWIVTVLLLALLALPWLAPLLFY</sequence>
<feature type="transmembrane region" description="Helical" evidence="15">
    <location>
        <begin position="52"/>
        <end position="71"/>
    </location>
</feature>
<keyword evidence="7" id="KW-0997">Cell inner membrane</keyword>
<keyword evidence="5" id="KW-0475">Mercuric resistance</keyword>
<keyword evidence="10" id="KW-0476">Mercury</keyword>
<keyword evidence="8 15" id="KW-0812">Transmembrane</keyword>
<keyword evidence="17" id="KW-1185">Reference proteome</keyword>
<dbReference type="RefSeq" id="WP_318645614.1">
    <property type="nucleotide sequence ID" value="NZ_CP137892.1"/>
</dbReference>
<evidence type="ECO:0000256" key="12">
    <source>
        <dbReference type="ARBA" id="ARBA00023136"/>
    </source>
</evidence>
<comment type="subcellular location">
    <subcellularLocation>
        <location evidence="1">Cell inner membrane</location>
        <topology evidence="1">Multi-pass membrane protein</topology>
    </subcellularLocation>
</comment>
<keyword evidence="12 15" id="KW-0472">Membrane</keyword>
<evidence type="ECO:0000256" key="5">
    <source>
        <dbReference type="ARBA" id="ARBA00022466"/>
    </source>
</evidence>
<evidence type="ECO:0000256" key="4">
    <source>
        <dbReference type="ARBA" id="ARBA00022448"/>
    </source>
</evidence>
<comment type="function">
    <text evidence="14">Involved in mercury resistance. Probably transfers a mercuric ion from the periplasmic Hg(2+)-binding protein MerP to the cytoplasmic mercuric reductase MerA.</text>
</comment>
<reference evidence="16 17" key="1">
    <citation type="submission" date="2023-11" db="EMBL/GenBank/DDBJ databases">
        <title>Complete genome of Pseudomonas benzenivorans BA3361.</title>
        <authorList>
            <person name="Shin S.Y."/>
            <person name="Song J."/>
            <person name="Kang H."/>
        </authorList>
    </citation>
    <scope>NUCLEOTIDE SEQUENCE [LARGE SCALE GENOMIC DNA]</scope>
    <source>
        <strain evidence="16 17">HNIBRBA3361</strain>
    </source>
</reference>
<name>A0ABZ0PZ64_9PSED</name>
<evidence type="ECO:0000256" key="14">
    <source>
        <dbReference type="ARBA" id="ARBA00045720"/>
    </source>
</evidence>
<evidence type="ECO:0000256" key="6">
    <source>
        <dbReference type="ARBA" id="ARBA00022475"/>
    </source>
</evidence>
<proteinExistence type="inferred from homology"/>